<feature type="domain" description="Peptidoglycan beta-N-acetylmuramidase NamZ N-terminal" evidence="1">
    <location>
        <begin position="26"/>
        <end position="230"/>
    </location>
</feature>
<name>A0ABW5P375_9DEIO</name>
<dbReference type="EMBL" id="JBHUMK010000020">
    <property type="protein sequence ID" value="MFD2608833.1"/>
    <property type="molecule type" value="Genomic_DNA"/>
</dbReference>
<dbReference type="Pfam" id="PF07075">
    <property type="entry name" value="NamZ_N"/>
    <property type="match status" value="1"/>
</dbReference>
<dbReference type="InterPro" id="IPR048502">
    <property type="entry name" value="NamZ_N"/>
</dbReference>
<evidence type="ECO:0000259" key="2">
    <source>
        <dbReference type="Pfam" id="PF20732"/>
    </source>
</evidence>
<accession>A0ABW5P375</accession>
<comment type="caution">
    <text evidence="3">The sequence shown here is derived from an EMBL/GenBank/DDBJ whole genome shotgun (WGS) entry which is preliminary data.</text>
</comment>
<sequence>MTGPFSLTGLERLLAAPERAAGWGRVGLLTNPSGVTRDLTPSAVALQGAGVRLTRLFGPEHGVDGSGAPGEAPEAGVDAASGLPSSVLYHLNEEETLSRLGGIDTLLVDLVDVGVRFYTYISTVRDVLRASRTRQENGEPLRVVILDRPNPVGFTVEGPPLLDPAFRSFVGVTTALPLRHGLTMGELARVLAAEEGAQVEVILTDAPDGWHGHDSDGERPWVPPSPNLPDLLHTRLYPGLCLVEALDASEGRGTALPFRLVGAPDLDAHALAARLNALDRTFNLGVTARPAFFAPTTSKHAGQRCAGVQLHERSGPLTRALPLGLTVFTALEEAGAQRNPDWLQKLLGVPAADVPRTPEAALEALSGWQAAGEQAALTLRPHWLYPRPGVPSPRPGSEVLRPAP</sequence>
<dbReference type="InterPro" id="IPR008302">
    <property type="entry name" value="NamZ"/>
</dbReference>
<dbReference type="Gene3D" id="3.40.50.12170">
    <property type="entry name" value="Uncharacterised protein PF07075, DUF1343"/>
    <property type="match status" value="1"/>
</dbReference>
<reference evidence="4" key="1">
    <citation type="journal article" date="2019" name="Int. J. Syst. Evol. Microbiol.">
        <title>The Global Catalogue of Microorganisms (GCM) 10K type strain sequencing project: providing services to taxonomists for standard genome sequencing and annotation.</title>
        <authorList>
            <consortium name="The Broad Institute Genomics Platform"/>
            <consortium name="The Broad Institute Genome Sequencing Center for Infectious Disease"/>
            <person name="Wu L."/>
            <person name="Ma J."/>
        </authorList>
    </citation>
    <scope>NUCLEOTIDE SEQUENCE [LARGE SCALE GENOMIC DNA]</scope>
    <source>
        <strain evidence="4">KCTC 33842</strain>
    </source>
</reference>
<evidence type="ECO:0000259" key="1">
    <source>
        <dbReference type="Pfam" id="PF07075"/>
    </source>
</evidence>
<organism evidence="3 4">
    <name type="scientific">Deinococcus taklimakanensis</name>
    <dbReference type="NCBI Taxonomy" id="536443"/>
    <lineage>
        <taxon>Bacteria</taxon>
        <taxon>Thermotogati</taxon>
        <taxon>Deinococcota</taxon>
        <taxon>Deinococci</taxon>
        <taxon>Deinococcales</taxon>
        <taxon>Deinococcaceae</taxon>
        <taxon>Deinococcus</taxon>
    </lineage>
</organism>
<dbReference type="InterPro" id="IPR048503">
    <property type="entry name" value="NamZ_C"/>
</dbReference>
<dbReference type="Proteomes" id="UP001597475">
    <property type="component" value="Unassembled WGS sequence"/>
</dbReference>
<feature type="domain" description="Peptidoglycan beta-N-acetylmuramidase NamZ C-terminal" evidence="2">
    <location>
        <begin position="236"/>
        <end position="348"/>
    </location>
</feature>
<gene>
    <name evidence="3" type="ORF">ACFSR9_05175</name>
</gene>
<dbReference type="PANTHER" id="PTHR42915">
    <property type="entry name" value="HYPOTHETICAL 460 KDA PROTEIN IN FEUA-SIGW INTERGENIC REGION [PRECURSOR]"/>
    <property type="match status" value="1"/>
</dbReference>
<protein>
    <submittedName>
        <fullName evidence="3">Exo-beta-N-acetylmuramidase NamZ domain-containing protein</fullName>
    </submittedName>
</protein>
<keyword evidence="4" id="KW-1185">Reference proteome</keyword>
<dbReference type="Gene3D" id="3.90.1150.140">
    <property type="match status" value="1"/>
</dbReference>
<evidence type="ECO:0000313" key="3">
    <source>
        <dbReference type="EMBL" id="MFD2608833.1"/>
    </source>
</evidence>
<dbReference type="Pfam" id="PF20732">
    <property type="entry name" value="NamZ_C"/>
    <property type="match status" value="1"/>
</dbReference>
<dbReference type="RefSeq" id="WP_386843709.1">
    <property type="nucleotide sequence ID" value="NZ_JBHUMK010000020.1"/>
</dbReference>
<dbReference type="PANTHER" id="PTHR42915:SF1">
    <property type="entry name" value="PEPTIDOGLYCAN BETA-N-ACETYLMURAMIDASE NAMZ"/>
    <property type="match status" value="1"/>
</dbReference>
<evidence type="ECO:0000313" key="4">
    <source>
        <dbReference type="Proteomes" id="UP001597475"/>
    </source>
</evidence>
<proteinExistence type="predicted"/>